<evidence type="ECO:0000313" key="2">
    <source>
        <dbReference type="Proteomes" id="UP000605970"/>
    </source>
</evidence>
<sequence length="102" mass="12091">MFKQIFYLCTLLKTKQKIYLIIVFNHQMLIGQSTDFDKLTINNNKNFYKFLKLSELNKCTFGFFDIIEPIFSLNDWTSLSVICFGVCELQLRCPKIIAKNKY</sequence>
<name>A0A8S9ZHD1_9BILA</name>
<gene>
    <name evidence="1" type="ORF">Mgra_00007886</name>
</gene>
<evidence type="ECO:0000313" key="1">
    <source>
        <dbReference type="EMBL" id="KAF7632750.1"/>
    </source>
</evidence>
<accession>A0A8S9ZHD1</accession>
<proteinExistence type="predicted"/>
<dbReference type="AlphaFoldDB" id="A0A8S9ZHD1"/>
<comment type="caution">
    <text evidence="1">The sequence shown here is derived from an EMBL/GenBank/DDBJ whole genome shotgun (WGS) entry which is preliminary data.</text>
</comment>
<dbReference type="Proteomes" id="UP000605970">
    <property type="component" value="Unassembled WGS sequence"/>
</dbReference>
<keyword evidence="2" id="KW-1185">Reference proteome</keyword>
<dbReference type="EMBL" id="JABEBT010000095">
    <property type="protein sequence ID" value="KAF7632750.1"/>
    <property type="molecule type" value="Genomic_DNA"/>
</dbReference>
<protein>
    <submittedName>
        <fullName evidence="1">Uncharacterized protein</fullName>
    </submittedName>
</protein>
<dbReference type="OrthoDB" id="5875338at2759"/>
<organism evidence="1 2">
    <name type="scientific">Meloidogyne graminicola</name>
    <dbReference type="NCBI Taxonomy" id="189291"/>
    <lineage>
        <taxon>Eukaryota</taxon>
        <taxon>Metazoa</taxon>
        <taxon>Ecdysozoa</taxon>
        <taxon>Nematoda</taxon>
        <taxon>Chromadorea</taxon>
        <taxon>Rhabditida</taxon>
        <taxon>Tylenchina</taxon>
        <taxon>Tylenchomorpha</taxon>
        <taxon>Tylenchoidea</taxon>
        <taxon>Meloidogynidae</taxon>
        <taxon>Meloidogyninae</taxon>
        <taxon>Meloidogyne</taxon>
    </lineage>
</organism>
<reference evidence="1" key="1">
    <citation type="journal article" date="2020" name="Ecol. Evol.">
        <title>Genome structure and content of the rice root-knot nematode (Meloidogyne graminicola).</title>
        <authorList>
            <person name="Phan N.T."/>
            <person name="Danchin E.G.J."/>
            <person name="Klopp C."/>
            <person name="Perfus-Barbeoch L."/>
            <person name="Kozlowski D.K."/>
            <person name="Koutsovoulos G.D."/>
            <person name="Lopez-Roques C."/>
            <person name="Bouchez O."/>
            <person name="Zahm M."/>
            <person name="Besnard G."/>
            <person name="Bellafiore S."/>
        </authorList>
    </citation>
    <scope>NUCLEOTIDE SEQUENCE</scope>
    <source>
        <strain evidence="1">VN-18</strain>
    </source>
</reference>